<evidence type="ECO:0000256" key="1">
    <source>
        <dbReference type="SAM" id="MobiDB-lite"/>
    </source>
</evidence>
<feature type="region of interest" description="Disordered" evidence="1">
    <location>
        <begin position="122"/>
        <end position="158"/>
    </location>
</feature>
<evidence type="ECO:0000313" key="3">
    <source>
        <dbReference type="Proteomes" id="UP000574390"/>
    </source>
</evidence>
<dbReference type="EMBL" id="JABANM010003779">
    <property type="protein sequence ID" value="KAF4750272.1"/>
    <property type="molecule type" value="Genomic_DNA"/>
</dbReference>
<dbReference type="AlphaFoldDB" id="A0A7J6U051"/>
<accession>A0A7J6U051</accession>
<proteinExistence type="predicted"/>
<comment type="caution">
    <text evidence="2">The sequence shown here is derived from an EMBL/GenBank/DDBJ whole genome shotgun (WGS) entry which is preliminary data.</text>
</comment>
<sequence>MKIEQKLEGVQRKGRELDKIIAASQKWVEEGVQANKASMDAMFQQKADELEQREEKLLTDCRAASERVEVLTNELVLKNRAEILAEVHLEIMEAERRLSTCAAGKTEEIAGVEERLGKLEGEMKKRSSGHPSSGRVVTITTSTPSLGDADPSSSEDSYDEMQRDIKYDHICSRLDKWEKIAPRVSQAEVAVERLAQGQSELSDAVSAEIASASSVLREEVEKLGGDAWKGINSVKEALAGVSERLGGVLSDRSKLDGVGEELRRVADEVRRLKERGVGREEFEECMTDVDAGRARIEERVRE</sequence>
<dbReference type="Proteomes" id="UP000574390">
    <property type="component" value="Unassembled WGS sequence"/>
</dbReference>
<feature type="compositionally biased region" description="Polar residues" evidence="1">
    <location>
        <begin position="138"/>
        <end position="155"/>
    </location>
</feature>
<organism evidence="2 3">
    <name type="scientific">Perkinsus olseni</name>
    <name type="common">Perkinsus atlanticus</name>
    <dbReference type="NCBI Taxonomy" id="32597"/>
    <lineage>
        <taxon>Eukaryota</taxon>
        <taxon>Sar</taxon>
        <taxon>Alveolata</taxon>
        <taxon>Perkinsozoa</taxon>
        <taxon>Perkinsea</taxon>
        <taxon>Perkinsida</taxon>
        <taxon>Perkinsidae</taxon>
        <taxon>Perkinsus</taxon>
    </lineage>
</organism>
<protein>
    <submittedName>
        <fullName evidence="2">Uncharacterized protein</fullName>
    </submittedName>
</protein>
<gene>
    <name evidence="2" type="ORF">FOZ62_007139</name>
</gene>
<name>A0A7J6U051_PEROL</name>
<feature type="non-terminal residue" evidence="2">
    <location>
        <position position="1"/>
    </location>
</feature>
<evidence type="ECO:0000313" key="2">
    <source>
        <dbReference type="EMBL" id="KAF4750272.1"/>
    </source>
</evidence>
<reference evidence="2 3" key="1">
    <citation type="submission" date="2020-04" db="EMBL/GenBank/DDBJ databases">
        <title>Perkinsus olseni comparative genomics.</title>
        <authorList>
            <person name="Bogema D.R."/>
        </authorList>
    </citation>
    <scope>NUCLEOTIDE SEQUENCE [LARGE SCALE GENOMIC DNA]</scope>
    <source>
        <strain evidence="2">ATCC PRA-205</strain>
    </source>
</reference>